<dbReference type="Gene3D" id="3.40.50.150">
    <property type="entry name" value="Vaccinia Virus protein VP39"/>
    <property type="match status" value="1"/>
</dbReference>
<organism evidence="2 3">
    <name type="scientific">Penicillium frequentans</name>
    <dbReference type="NCBI Taxonomy" id="3151616"/>
    <lineage>
        <taxon>Eukaryota</taxon>
        <taxon>Fungi</taxon>
        <taxon>Dikarya</taxon>
        <taxon>Ascomycota</taxon>
        <taxon>Pezizomycotina</taxon>
        <taxon>Eurotiomycetes</taxon>
        <taxon>Eurotiomycetidae</taxon>
        <taxon>Eurotiales</taxon>
        <taxon>Aspergillaceae</taxon>
        <taxon>Penicillium</taxon>
    </lineage>
</organism>
<dbReference type="InterPro" id="IPR051052">
    <property type="entry name" value="Diverse_substrate_MTase"/>
</dbReference>
<sequence length="313" mass="34360">MSTKTPFTQEKTFSNYNQAQGEAYANLRPKYHPSIHQMVIDHHTTTGGQLDILLDVGCGPGMATHALAPRFSHVLGLDPSEGMIATARAHSEGKPTTNVRFEVSTAEELGSNLSPPIQDSSVDLIISANAAHWFNIPTFWSAAARVLKPSGTVAIWAPCGPAIHPSTPNALAIQAAMEKIQEEYLAPFYEPGNFLTQNRYAGFPLPWDMDEPIAAFDKESFFRREWGVGEGFFDREPVLSLDQVEKMMGVGSPVTRWREANPDAIGTEMDVVRVCRRAVEKLLHEAGVEEGKEVIRGGSMGVLLIVKKRKGCE</sequence>
<gene>
    <name evidence="2" type="ORF">N7494_003290</name>
</gene>
<feature type="domain" description="Methyltransferase type 11" evidence="1">
    <location>
        <begin position="54"/>
        <end position="155"/>
    </location>
</feature>
<keyword evidence="3" id="KW-1185">Reference proteome</keyword>
<dbReference type="SUPFAM" id="SSF53335">
    <property type="entry name" value="S-adenosyl-L-methionine-dependent methyltransferases"/>
    <property type="match status" value="1"/>
</dbReference>
<reference evidence="2 3" key="1">
    <citation type="journal article" date="2023" name="IMA Fungus">
        <title>Comparative genomic study of the Penicillium genus elucidates a diverse pangenome and 15 lateral gene transfer events.</title>
        <authorList>
            <person name="Petersen C."/>
            <person name="Sorensen T."/>
            <person name="Nielsen M.R."/>
            <person name="Sondergaard T.E."/>
            <person name="Sorensen J.L."/>
            <person name="Fitzpatrick D.A."/>
            <person name="Frisvad J.C."/>
            <person name="Nielsen K.L."/>
        </authorList>
    </citation>
    <scope>NUCLEOTIDE SEQUENCE [LARGE SCALE GENOMIC DNA]</scope>
    <source>
        <strain evidence="2 3">IBT 35679</strain>
    </source>
</reference>
<dbReference type="InterPro" id="IPR013216">
    <property type="entry name" value="Methyltransf_11"/>
</dbReference>
<protein>
    <recommendedName>
        <fullName evidence="1">Methyltransferase type 11 domain-containing protein</fullName>
    </recommendedName>
</protein>
<dbReference type="CDD" id="cd02440">
    <property type="entry name" value="AdoMet_MTases"/>
    <property type="match status" value="1"/>
</dbReference>
<evidence type="ECO:0000313" key="3">
    <source>
        <dbReference type="Proteomes" id="UP001220324"/>
    </source>
</evidence>
<name>A0AAD6CYH0_9EURO</name>
<proteinExistence type="predicted"/>
<dbReference type="PANTHER" id="PTHR44942:SF10">
    <property type="entry name" value="METHYLTRANSFERASE TYPE 11 DOMAIN-CONTAINING PROTEIN"/>
    <property type="match status" value="1"/>
</dbReference>
<evidence type="ECO:0000259" key="1">
    <source>
        <dbReference type="Pfam" id="PF08241"/>
    </source>
</evidence>
<dbReference type="PANTHER" id="PTHR44942">
    <property type="entry name" value="METHYLTRANSF_11 DOMAIN-CONTAINING PROTEIN"/>
    <property type="match status" value="1"/>
</dbReference>
<dbReference type="AlphaFoldDB" id="A0AAD6CYH0"/>
<comment type="caution">
    <text evidence="2">The sequence shown here is derived from an EMBL/GenBank/DDBJ whole genome shotgun (WGS) entry which is preliminary data.</text>
</comment>
<dbReference type="InterPro" id="IPR029063">
    <property type="entry name" value="SAM-dependent_MTases_sf"/>
</dbReference>
<accession>A0AAD6CYH0</accession>
<dbReference type="GO" id="GO:0008757">
    <property type="term" value="F:S-adenosylmethionine-dependent methyltransferase activity"/>
    <property type="evidence" value="ECO:0007669"/>
    <property type="project" value="InterPro"/>
</dbReference>
<dbReference type="EMBL" id="JAQIZZ010000003">
    <property type="protein sequence ID" value="KAJ5545705.1"/>
    <property type="molecule type" value="Genomic_DNA"/>
</dbReference>
<dbReference type="Proteomes" id="UP001220324">
    <property type="component" value="Unassembled WGS sequence"/>
</dbReference>
<dbReference type="Pfam" id="PF08241">
    <property type="entry name" value="Methyltransf_11"/>
    <property type="match status" value="1"/>
</dbReference>
<evidence type="ECO:0000313" key="2">
    <source>
        <dbReference type="EMBL" id="KAJ5545705.1"/>
    </source>
</evidence>